<evidence type="ECO:0000256" key="1">
    <source>
        <dbReference type="SAM" id="Phobius"/>
    </source>
</evidence>
<comment type="caution">
    <text evidence="2">The sequence shown here is derived from an EMBL/GenBank/DDBJ whole genome shotgun (WGS) entry which is preliminary data.</text>
</comment>
<name>A0A3M9XK27_9HYPH</name>
<dbReference type="AlphaFoldDB" id="A0A3M9XK27"/>
<dbReference type="Proteomes" id="UP000268623">
    <property type="component" value="Unassembled WGS sequence"/>
</dbReference>
<accession>A0A3M9XK27</accession>
<protein>
    <submittedName>
        <fullName evidence="2">General secretion pathway protein GspM</fullName>
    </submittedName>
</protein>
<keyword evidence="3" id="KW-1185">Reference proteome</keyword>
<dbReference type="EMBL" id="QWDD01000001">
    <property type="protein sequence ID" value="RNJ48623.1"/>
    <property type="molecule type" value="Genomic_DNA"/>
</dbReference>
<dbReference type="Pfam" id="PF10741">
    <property type="entry name" value="T2SSM_b"/>
    <property type="match status" value="1"/>
</dbReference>
<gene>
    <name evidence="2" type="ORF">D1O30_02240</name>
</gene>
<keyword evidence="1" id="KW-1133">Transmembrane helix</keyword>
<keyword evidence="1" id="KW-0472">Membrane</keyword>
<organism evidence="2 3">
    <name type="scientific">Methylocystis hirsuta</name>
    <dbReference type="NCBI Taxonomy" id="369798"/>
    <lineage>
        <taxon>Bacteria</taxon>
        <taxon>Pseudomonadati</taxon>
        <taxon>Pseudomonadota</taxon>
        <taxon>Alphaproteobacteria</taxon>
        <taxon>Hyphomicrobiales</taxon>
        <taxon>Methylocystaceae</taxon>
        <taxon>Methylocystis</taxon>
    </lineage>
</organism>
<dbReference type="NCBIfam" id="NF040576">
    <property type="entry name" value="T2SS_GspM_XpsM"/>
    <property type="match status" value="1"/>
</dbReference>
<feature type="transmembrane region" description="Helical" evidence="1">
    <location>
        <begin position="21"/>
        <end position="40"/>
    </location>
</feature>
<dbReference type="RefSeq" id="WP_123174621.1">
    <property type="nucleotide sequence ID" value="NZ_QWDD01000001.1"/>
</dbReference>
<dbReference type="InterPro" id="IPR034756">
    <property type="entry name" value="T2SSM_b"/>
</dbReference>
<evidence type="ECO:0000313" key="3">
    <source>
        <dbReference type="Proteomes" id="UP000268623"/>
    </source>
</evidence>
<dbReference type="OrthoDB" id="8453728at2"/>
<sequence length="202" mass="22263">MRPWISAPFIRKALRHSRLGRRFAFAGVNLLALLLFYFVFIEPARRMIAIGADAIAERRQTLARYEAVVAHEDEIQAYAQQVSDINGRGELFDGDSDGVISANLQARLKAISEAAQVTVRSIQMLPQKAFQGVALVGARLDVSGPYDRIHALARALEGEPPLLIITTATIHNQTMFWGASQETDELEAQFDVFGGAPKKGRS</sequence>
<evidence type="ECO:0000313" key="2">
    <source>
        <dbReference type="EMBL" id="RNJ48623.1"/>
    </source>
</evidence>
<keyword evidence="1" id="KW-0812">Transmembrane</keyword>
<proteinExistence type="predicted"/>
<reference evidence="2 3" key="1">
    <citation type="submission" date="2018-08" db="EMBL/GenBank/DDBJ databases">
        <title>Genome sequence of Methylocystis hirsuta CSC1, a methanotroph able to accumulate PHAs.</title>
        <authorList>
            <person name="Bordel S."/>
            <person name="Rodriguez E."/>
            <person name="Gancedo J."/>
            <person name="Munoz R."/>
        </authorList>
    </citation>
    <scope>NUCLEOTIDE SEQUENCE [LARGE SCALE GENOMIC DNA]</scope>
    <source>
        <strain evidence="2 3">CSC1</strain>
    </source>
</reference>